<dbReference type="PROSITE" id="PS50977">
    <property type="entry name" value="HTH_TETR_2"/>
    <property type="match status" value="1"/>
</dbReference>
<organism evidence="6 7">
    <name type="scientific">Actinoallomurus spadix</name>
    <dbReference type="NCBI Taxonomy" id="79912"/>
    <lineage>
        <taxon>Bacteria</taxon>
        <taxon>Bacillati</taxon>
        <taxon>Actinomycetota</taxon>
        <taxon>Actinomycetes</taxon>
        <taxon>Streptosporangiales</taxon>
        <taxon>Thermomonosporaceae</taxon>
        <taxon>Actinoallomurus</taxon>
    </lineage>
</organism>
<evidence type="ECO:0000256" key="2">
    <source>
        <dbReference type="ARBA" id="ARBA00023125"/>
    </source>
</evidence>
<proteinExistence type="predicted"/>
<feature type="domain" description="HTH tetR-type" evidence="5">
    <location>
        <begin position="29"/>
        <end position="89"/>
    </location>
</feature>
<dbReference type="InterPro" id="IPR001647">
    <property type="entry name" value="HTH_TetR"/>
</dbReference>
<evidence type="ECO:0000313" key="6">
    <source>
        <dbReference type="EMBL" id="GAA0368135.1"/>
    </source>
</evidence>
<evidence type="ECO:0000259" key="5">
    <source>
        <dbReference type="PROSITE" id="PS50977"/>
    </source>
</evidence>
<feature type="DNA-binding region" description="H-T-H motif" evidence="4">
    <location>
        <begin position="52"/>
        <end position="71"/>
    </location>
</feature>
<sequence length="253" mass="27924">MLSYLFTDLSSDRLEDMNASRTARERARSELTQEIKEAARRQLSVSGAQALSLRAVARELGMVSSALYRYFASRDELLTALIIDAYEALAAEIEAADRAALSADFRGRWEAACRATRAWATAHPHEYALLYGSPVPGYHAPETTIASGSRVPIALMTIVRDAHEAGALTLRDEEPLPPTLTDQAVRITEFLGSDIPNDVVIRSVTAWTQLFGMITFELFGQYANSLDPADTFFDYSVDRMADLIGLPETDQVE</sequence>
<dbReference type="PANTHER" id="PTHR30055">
    <property type="entry name" value="HTH-TYPE TRANSCRIPTIONAL REGULATOR RUTR"/>
    <property type="match status" value="1"/>
</dbReference>
<name>A0ABN0XML7_9ACTN</name>
<dbReference type="Pfam" id="PF13305">
    <property type="entry name" value="TetR_C_33"/>
    <property type="match status" value="1"/>
</dbReference>
<dbReference type="InterPro" id="IPR025996">
    <property type="entry name" value="MT1864/Rv1816-like_C"/>
</dbReference>
<dbReference type="Proteomes" id="UP001501822">
    <property type="component" value="Unassembled WGS sequence"/>
</dbReference>
<keyword evidence="2 4" id="KW-0238">DNA-binding</keyword>
<comment type="caution">
    <text evidence="6">The sequence shown here is derived from an EMBL/GenBank/DDBJ whole genome shotgun (WGS) entry which is preliminary data.</text>
</comment>
<keyword evidence="7" id="KW-1185">Reference proteome</keyword>
<evidence type="ECO:0000256" key="1">
    <source>
        <dbReference type="ARBA" id="ARBA00023015"/>
    </source>
</evidence>
<dbReference type="EMBL" id="BAAABM010000066">
    <property type="protein sequence ID" value="GAA0368135.1"/>
    <property type="molecule type" value="Genomic_DNA"/>
</dbReference>
<dbReference type="PANTHER" id="PTHR30055:SF243">
    <property type="entry name" value="HTH-TYPE TRANSCRIPTIONAL REGULATOR RV1816"/>
    <property type="match status" value="1"/>
</dbReference>
<evidence type="ECO:0000313" key="7">
    <source>
        <dbReference type="Proteomes" id="UP001501822"/>
    </source>
</evidence>
<dbReference type="SUPFAM" id="SSF46689">
    <property type="entry name" value="Homeodomain-like"/>
    <property type="match status" value="1"/>
</dbReference>
<accession>A0ABN0XML7</accession>
<evidence type="ECO:0000256" key="3">
    <source>
        <dbReference type="ARBA" id="ARBA00023163"/>
    </source>
</evidence>
<reference evidence="6 7" key="1">
    <citation type="journal article" date="2019" name="Int. J. Syst. Evol. Microbiol.">
        <title>The Global Catalogue of Microorganisms (GCM) 10K type strain sequencing project: providing services to taxonomists for standard genome sequencing and annotation.</title>
        <authorList>
            <consortium name="The Broad Institute Genomics Platform"/>
            <consortium name="The Broad Institute Genome Sequencing Center for Infectious Disease"/>
            <person name="Wu L."/>
            <person name="Ma J."/>
        </authorList>
    </citation>
    <scope>NUCLEOTIDE SEQUENCE [LARGE SCALE GENOMIC DNA]</scope>
    <source>
        <strain evidence="6 7">JCM 3146</strain>
    </source>
</reference>
<dbReference type="InterPro" id="IPR050109">
    <property type="entry name" value="HTH-type_TetR-like_transc_reg"/>
</dbReference>
<keyword evidence="1" id="KW-0805">Transcription regulation</keyword>
<evidence type="ECO:0000256" key="4">
    <source>
        <dbReference type="PROSITE-ProRule" id="PRU00335"/>
    </source>
</evidence>
<dbReference type="PRINTS" id="PR00455">
    <property type="entry name" value="HTHTETR"/>
</dbReference>
<protein>
    <submittedName>
        <fullName evidence="6">TetR/AcrR family transcriptional regulator</fullName>
    </submittedName>
</protein>
<dbReference type="SUPFAM" id="SSF48498">
    <property type="entry name" value="Tetracyclin repressor-like, C-terminal domain"/>
    <property type="match status" value="1"/>
</dbReference>
<gene>
    <name evidence="6" type="ORF">GCM10010151_67560</name>
</gene>
<dbReference type="InterPro" id="IPR036271">
    <property type="entry name" value="Tet_transcr_reg_TetR-rel_C_sf"/>
</dbReference>
<keyword evidence="3" id="KW-0804">Transcription</keyword>
<dbReference type="Gene3D" id="1.10.357.10">
    <property type="entry name" value="Tetracycline Repressor, domain 2"/>
    <property type="match status" value="1"/>
</dbReference>
<dbReference type="InterPro" id="IPR009057">
    <property type="entry name" value="Homeodomain-like_sf"/>
</dbReference>
<dbReference type="Pfam" id="PF00440">
    <property type="entry name" value="TetR_N"/>
    <property type="match status" value="1"/>
</dbReference>